<dbReference type="AlphaFoldDB" id="A2G740"/>
<protein>
    <recommendedName>
        <fullName evidence="2">DUF3447 domain-containing protein</fullName>
    </recommendedName>
</protein>
<reference evidence="3" key="2">
    <citation type="journal article" date="2007" name="Science">
        <title>Draft genome sequence of the sexually transmitted pathogen Trichomonas vaginalis.</title>
        <authorList>
            <person name="Carlton J.M."/>
            <person name="Hirt R.P."/>
            <person name="Silva J.C."/>
            <person name="Delcher A.L."/>
            <person name="Schatz M."/>
            <person name="Zhao Q."/>
            <person name="Wortman J.R."/>
            <person name="Bidwell S.L."/>
            <person name="Alsmark U.C.M."/>
            <person name="Besteiro S."/>
            <person name="Sicheritz-Ponten T."/>
            <person name="Noel C.J."/>
            <person name="Dacks J.B."/>
            <person name="Foster P.G."/>
            <person name="Simillion C."/>
            <person name="Van de Peer Y."/>
            <person name="Miranda-Saavedra D."/>
            <person name="Barton G.J."/>
            <person name="Westrop G.D."/>
            <person name="Mueller S."/>
            <person name="Dessi D."/>
            <person name="Fiori P.L."/>
            <person name="Ren Q."/>
            <person name="Paulsen I."/>
            <person name="Zhang H."/>
            <person name="Bastida-Corcuera F.D."/>
            <person name="Simoes-Barbosa A."/>
            <person name="Brown M.T."/>
            <person name="Hayes R.D."/>
            <person name="Mukherjee M."/>
            <person name="Okumura C.Y."/>
            <person name="Schneider R."/>
            <person name="Smith A.J."/>
            <person name="Vanacova S."/>
            <person name="Villalvazo M."/>
            <person name="Haas B.J."/>
            <person name="Pertea M."/>
            <person name="Feldblyum T.V."/>
            <person name="Utterback T.R."/>
            <person name="Shu C.L."/>
            <person name="Osoegawa K."/>
            <person name="de Jong P.J."/>
            <person name="Hrdy I."/>
            <person name="Horvathova L."/>
            <person name="Zubacova Z."/>
            <person name="Dolezal P."/>
            <person name="Malik S.B."/>
            <person name="Logsdon J.M. Jr."/>
            <person name="Henze K."/>
            <person name="Gupta A."/>
            <person name="Wang C.C."/>
            <person name="Dunne R.L."/>
            <person name="Upcroft J.A."/>
            <person name="Upcroft P."/>
            <person name="White O."/>
            <person name="Salzberg S.L."/>
            <person name="Tang P."/>
            <person name="Chiu C.-H."/>
            <person name="Lee Y.-S."/>
            <person name="Embley T.M."/>
            <person name="Coombs G.H."/>
            <person name="Mottram J.C."/>
            <person name="Tachezy J."/>
            <person name="Fraser-Liggett C.M."/>
            <person name="Johnson P.J."/>
        </authorList>
    </citation>
    <scope>NUCLEOTIDE SEQUENCE [LARGE SCALE GENOMIC DNA]</scope>
    <source>
        <strain evidence="3">G3</strain>
    </source>
</reference>
<dbReference type="Gene3D" id="1.25.40.20">
    <property type="entry name" value="Ankyrin repeat-containing domain"/>
    <property type="match status" value="1"/>
</dbReference>
<dbReference type="InParanoid" id="A2G740"/>
<dbReference type="SMR" id="A2G740"/>
<feature type="repeat" description="ANK" evidence="1">
    <location>
        <begin position="461"/>
        <end position="493"/>
    </location>
</feature>
<dbReference type="KEGG" id="tva:4744678"/>
<dbReference type="EMBL" id="DS114526">
    <property type="protein sequence ID" value="EAX87030.1"/>
    <property type="molecule type" value="Genomic_DNA"/>
</dbReference>
<keyword evidence="4" id="KW-1185">Reference proteome</keyword>
<dbReference type="PANTHER" id="PTHR24182:SF13">
    <property type="entry name" value="LD18443P"/>
    <property type="match status" value="1"/>
</dbReference>
<dbReference type="Pfam" id="PF12796">
    <property type="entry name" value="Ank_2"/>
    <property type="match status" value="2"/>
</dbReference>
<feature type="domain" description="DUF3447" evidence="2">
    <location>
        <begin position="179"/>
        <end position="255"/>
    </location>
</feature>
<dbReference type="STRING" id="5722.A2G740"/>
<accession>A2G740</accession>
<gene>
    <name evidence="3" type="ORF">TVAG_052270</name>
</gene>
<dbReference type="RefSeq" id="XP_001299960.1">
    <property type="nucleotide sequence ID" value="XM_001299959.1"/>
</dbReference>
<dbReference type="Proteomes" id="UP000001542">
    <property type="component" value="Unassembled WGS sequence"/>
</dbReference>
<evidence type="ECO:0000259" key="2">
    <source>
        <dbReference type="Pfam" id="PF11929"/>
    </source>
</evidence>
<dbReference type="PROSITE" id="PS50088">
    <property type="entry name" value="ANK_REPEAT"/>
    <property type="match status" value="3"/>
</dbReference>
<dbReference type="SUPFAM" id="SSF48403">
    <property type="entry name" value="Ankyrin repeat"/>
    <property type="match status" value="2"/>
</dbReference>
<dbReference type="InterPro" id="IPR036770">
    <property type="entry name" value="Ankyrin_rpt-contain_sf"/>
</dbReference>
<organism evidence="3 4">
    <name type="scientific">Trichomonas vaginalis (strain ATCC PRA-98 / G3)</name>
    <dbReference type="NCBI Taxonomy" id="412133"/>
    <lineage>
        <taxon>Eukaryota</taxon>
        <taxon>Metamonada</taxon>
        <taxon>Parabasalia</taxon>
        <taxon>Trichomonadida</taxon>
        <taxon>Trichomonadidae</taxon>
        <taxon>Trichomonas</taxon>
    </lineage>
</organism>
<dbReference type="VEuPathDB" id="TrichDB:TVAG_052270"/>
<dbReference type="SMART" id="SM00248">
    <property type="entry name" value="ANK"/>
    <property type="match status" value="6"/>
</dbReference>
<reference evidence="3" key="1">
    <citation type="submission" date="2006-10" db="EMBL/GenBank/DDBJ databases">
        <authorList>
            <person name="Amadeo P."/>
            <person name="Zhao Q."/>
            <person name="Wortman J."/>
            <person name="Fraser-Liggett C."/>
            <person name="Carlton J."/>
        </authorList>
    </citation>
    <scope>NUCLEOTIDE SEQUENCE</scope>
    <source>
        <strain evidence="3">G3</strain>
    </source>
</reference>
<name>A2G740_TRIV3</name>
<evidence type="ECO:0000313" key="4">
    <source>
        <dbReference type="Proteomes" id="UP000001542"/>
    </source>
</evidence>
<feature type="repeat" description="ANK" evidence="1">
    <location>
        <begin position="427"/>
        <end position="459"/>
    </location>
</feature>
<dbReference type="InterPro" id="IPR020683">
    <property type="entry name" value="DUF3447"/>
</dbReference>
<evidence type="ECO:0000256" key="1">
    <source>
        <dbReference type="PROSITE-ProRule" id="PRU00023"/>
    </source>
</evidence>
<dbReference type="PROSITE" id="PS50297">
    <property type="entry name" value="ANK_REP_REGION"/>
    <property type="match status" value="2"/>
</dbReference>
<dbReference type="VEuPathDB" id="TrichDB:TVAGG3_0741080"/>
<feature type="repeat" description="ANK" evidence="1">
    <location>
        <begin position="328"/>
        <end position="355"/>
    </location>
</feature>
<dbReference type="PANTHER" id="PTHR24182">
    <property type="entry name" value="ANKYRIN REPEAT AND SOCS BOX CONTAINING 4"/>
    <property type="match status" value="1"/>
</dbReference>
<dbReference type="Pfam" id="PF11929">
    <property type="entry name" value="DUF3447"/>
    <property type="match status" value="1"/>
</dbReference>
<dbReference type="eggNOG" id="KOG4177">
    <property type="taxonomic scope" value="Eukaryota"/>
</dbReference>
<proteinExistence type="predicted"/>
<keyword evidence="1" id="KW-0040">ANK repeat</keyword>
<sequence>MILQNISIYEDFINTYDKLYHIKTDESFDEVFNMICSTILGKYQLSTRKVITSIINAIKYNYRSINVYIPIINMILEKYTFDFSKIQEYFDGIPLGISYTYKNDEIINVMIYANDYPSKNTVKYMIMNDKIEEFKEYVTQNSIDDIVLRFSCFKELKPIEACALFGSVNIFYFIYLDLKQDITKRCFQFSLIGGNIDIINECMKLYDIDADCMKYGISSHNNQFIEYILEKDPSYVRFFDINDVIESQNLKSVFLLINKNDDAIIPFCSAFSQTIEFFKCNNYDFSKVDDKKRTLLHYACLYNSDEACKTILKYPEIYKSILNSRDCNGKTPLHIAICNNNKDEAILLVTNGVDIYKSINCSDILHIALKNNRTDLAEFLVKHVVDINKGDFLDMTAFDIALTFNNYTIARIIISYNYDINKISSWDGDTPLLRAVRKDDFNKAKFLLWNFANPDIKNIYLGSSCFHYAQRHNNIEMIKLLLSHRGNINAKDNKNKTVRARRFQII</sequence>
<dbReference type="InterPro" id="IPR002110">
    <property type="entry name" value="Ankyrin_rpt"/>
</dbReference>
<evidence type="ECO:0000313" key="3">
    <source>
        <dbReference type="EMBL" id="EAX87030.1"/>
    </source>
</evidence>